<keyword evidence="5" id="KW-0902">Two-component regulatory system</keyword>
<gene>
    <name evidence="7" type="ORF">LZ519_01350</name>
</gene>
<keyword evidence="3" id="KW-0808">Transferase</keyword>
<evidence type="ECO:0000313" key="8">
    <source>
        <dbReference type="Proteomes" id="UP001165343"/>
    </source>
</evidence>
<dbReference type="RefSeq" id="WP_249866948.1">
    <property type="nucleotide sequence ID" value="NZ_JAMGBC010000001.1"/>
</dbReference>
<dbReference type="SUPFAM" id="SSF55874">
    <property type="entry name" value="ATPase domain of HSP90 chaperone/DNA topoisomerase II/histidine kinase"/>
    <property type="match status" value="1"/>
</dbReference>
<name>A0ABT0RCI9_9SPHN</name>
<dbReference type="CDD" id="cd00075">
    <property type="entry name" value="HATPase"/>
    <property type="match status" value="1"/>
</dbReference>
<dbReference type="InterPro" id="IPR005467">
    <property type="entry name" value="His_kinase_dom"/>
</dbReference>
<evidence type="ECO:0000256" key="2">
    <source>
        <dbReference type="ARBA" id="ARBA00012438"/>
    </source>
</evidence>
<dbReference type="PANTHER" id="PTHR43711">
    <property type="entry name" value="TWO-COMPONENT HISTIDINE KINASE"/>
    <property type="match status" value="1"/>
</dbReference>
<dbReference type="InterPro" id="IPR036890">
    <property type="entry name" value="HATPase_C_sf"/>
</dbReference>
<dbReference type="Proteomes" id="UP001165343">
    <property type="component" value="Unassembled WGS sequence"/>
</dbReference>
<dbReference type="InterPro" id="IPR004358">
    <property type="entry name" value="Sig_transdc_His_kin-like_C"/>
</dbReference>
<accession>A0ABT0RCI9</accession>
<comment type="catalytic activity">
    <reaction evidence="1">
        <text>ATP + protein L-histidine = ADP + protein N-phospho-L-histidine.</text>
        <dbReference type="EC" id="2.7.13.3"/>
    </reaction>
</comment>
<keyword evidence="4 7" id="KW-0418">Kinase</keyword>
<evidence type="ECO:0000256" key="1">
    <source>
        <dbReference type="ARBA" id="ARBA00000085"/>
    </source>
</evidence>
<dbReference type="SMART" id="SM00387">
    <property type="entry name" value="HATPase_c"/>
    <property type="match status" value="1"/>
</dbReference>
<sequence>MASAPSDPKPVLGRVDGLGRLVAADPELERLQSEAGSKLGASLALPQLAAIVRVAQRLRIPISRRVLAAGRDQDVDMWVRAVPEGEEVALTIERWSARPASAPRLAAIASAEDEKLLPEALSWAVDDQLRLLSVSPPLAELLGCELAEAAGQPLTRLFRLHEGGDGEMPLLDALACRTGFSGQRVQIRDGHAELILSGSVALAADGSFAGFEGSAVATHAPAAGAGAPVLDGAIQTALRSPLDRIVQSATEMSQADGEPVSEGYSAYASDIATAARHLLSVIRSLGEQAQVNGVGEIDLVELTSEALALIESAANERRIVIGVQPTDRLVARGESRSVIQILVNLIGNAVRYAPEDSAVTVSFEQSGHAAFVHVADEGPGIPLNDQERIFEAFQKGNEGGEGSGLGLAIARRLARAMNGEVQLQSEAGSGSRFTLVLPAA</sequence>
<comment type="caution">
    <text evidence="7">The sequence shown here is derived from an EMBL/GenBank/DDBJ whole genome shotgun (WGS) entry which is preliminary data.</text>
</comment>
<evidence type="ECO:0000256" key="3">
    <source>
        <dbReference type="ARBA" id="ARBA00022679"/>
    </source>
</evidence>
<dbReference type="InterPro" id="IPR003594">
    <property type="entry name" value="HATPase_dom"/>
</dbReference>
<keyword evidence="8" id="KW-1185">Reference proteome</keyword>
<dbReference type="EMBL" id="JAMGBC010000001">
    <property type="protein sequence ID" value="MCL6677968.1"/>
    <property type="molecule type" value="Genomic_DNA"/>
</dbReference>
<evidence type="ECO:0000259" key="6">
    <source>
        <dbReference type="PROSITE" id="PS50109"/>
    </source>
</evidence>
<dbReference type="PRINTS" id="PR00344">
    <property type="entry name" value="BCTRLSENSOR"/>
</dbReference>
<dbReference type="PANTHER" id="PTHR43711:SF1">
    <property type="entry name" value="HISTIDINE KINASE 1"/>
    <property type="match status" value="1"/>
</dbReference>
<dbReference type="InterPro" id="IPR050736">
    <property type="entry name" value="Sensor_HK_Regulatory"/>
</dbReference>
<dbReference type="Gene3D" id="3.30.565.10">
    <property type="entry name" value="Histidine kinase-like ATPase, C-terminal domain"/>
    <property type="match status" value="1"/>
</dbReference>
<evidence type="ECO:0000256" key="5">
    <source>
        <dbReference type="ARBA" id="ARBA00023012"/>
    </source>
</evidence>
<dbReference type="EC" id="2.7.13.3" evidence="2"/>
<feature type="domain" description="Histidine kinase" evidence="6">
    <location>
        <begin position="233"/>
        <end position="440"/>
    </location>
</feature>
<organism evidence="7 8">
    <name type="scientific">Sphingomonas anseongensis</name>
    <dbReference type="NCBI Taxonomy" id="2908207"/>
    <lineage>
        <taxon>Bacteria</taxon>
        <taxon>Pseudomonadati</taxon>
        <taxon>Pseudomonadota</taxon>
        <taxon>Alphaproteobacteria</taxon>
        <taxon>Sphingomonadales</taxon>
        <taxon>Sphingomonadaceae</taxon>
        <taxon>Sphingomonas</taxon>
    </lineage>
</organism>
<reference evidence="7" key="1">
    <citation type="submission" date="2022-05" db="EMBL/GenBank/DDBJ databases">
        <authorList>
            <person name="Jo J.-H."/>
            <person name="Im W.-T."/>
        </authorList>
    </citation>
    <scope>NUCLEOTIDE SEQUENCE</scope>
    <source>
        <strain evidence="7">RG327</strain>
    </source>
</reference>
<dbReference type="GO" id="GO:0016301">
    <property type="term" value="F:kinase activity"/>
    <property type="evidence" value="ECO:0007669"/>
    <property type="project" value="UniProtKB-KW"/>
</dbReference>
<evidence type="ECO:0000313" key="7">
    <source>
        <dbReference type="EMBL" id="MCL6677968.1"/>
    </source>
</evidence>
<proteinExistence type="predicted"/>
<evidence type="ECO:0000256" key="4">
    <source>
        <dbReference type="ARBA" id="ARBA00022777"/>
    </source>
</evidence>
<dbReference type="Pfam" id="PF02518">
    <property type="entry name" value="HATPase_c"/>
    <property type="match status" value="1"/>
</dbReference>
<dbReference type="PROSITE" id="PS50109">
    <property type="entry name" value="HIS_KIN"/>
    <property type="match status" value="1"/>
</dbReference>
<protein>
    <recommendedName>
        <fullName evidence="2">histidine kinase</fullName>
        <ecNumber evidence="2">2.7.13.3</ecNumber>
    </recommendedName>
</protein>